<comment type="similarity">
    <text evidence="3">Belongs to the CheD family.</text>
</comment>
<evidence type="ECO:0000256" key="3">
    <source>
        <dbReference type="HAMAP-Rule" id="MF_01440"/>
    </source>
</evidence>
<dbReference type="EMBL" id="QXCT01000001">
    <property type="protein sequence ID" value="MDW9252143.1"/>
    <property type="molecule type" value="Genomic_DNA"/>
</dbReference>
<dbReference type="AlphaFoldDB" id="A0AAW9CMQ6"/>
<dbReference type="GO" id="GO:0006935">
    <property type="term" value="P:chemotaxis"/>
    <property type="evidence" value="ECO:0007669"/>
    <property type="project" value="UniProtKB-UniRule"/>
</dbReference>
<protein>
    <recommendedName>
        <fullName evidence="3">Probable chemoreceptor glutamine deamidase CheD</fullName>
        <ecNumber evidence="3">3.5.1.44</ecNumber>
    </recommendedName>
</protein>
<dbReference type="HAMAP" id="MF_01440">
    <property type="entry name" value="CheD"/>
    <property type="match status" value="1"/>
</dbReference>
<comment type="function">
    <text evidence="3">Probably deamidates glutamine residues to glutamate on methyl-accepting chemotaxis receptors (MCPs), playing an important role in chemotaxis.</text>
</comment>
<dbReference type="PANTHER" id="PTHR35147:SF2">
    <property type="entry name" value="CHEMORECEPTOR GLUTAMINE DEAMIDASE CHED-RELATED"/>
    <property type="match status" value="1"/>
</dbReference>
<evidence type="ECO:0000256" key="1">
    <source>
        <dbReference type="ARBA" id="ARBA00022500"/>
    </source>
</evidence>
<reference evidence="4" key="1">
    <citation type="submission" date="2018-08" db="EMBL/GenBank/DDBJ databases">
        <title>Identification of Burkholderia cepacia strains that express a Burkholderia pseudomallei-like capsular polysaccharide.</title>
        <authorList>
            <person name="Burtnick M.N."/>
            <person name="Vongsouvath M."/>
            <person name="Newton P."/>
            <person name="Wuthiekanun V."/>
            <person name="Limmathurotsakul D."/>
            <person name="Brett P.J."/>
            <person name="Chantratita N."/>
            <person name="Dance D.A."/>
        </authorList>
    </citation>
    <scope>NUCLEOTIDE SEQUENCE</scope>
    <source>
        <strain evidence="4">SBXCC001</strain>
    </source>
</reference>
<name>A0AAW9CMQ6_BURTH</name>
<sequence>MGVDGVGYHFYFDREFGRQAVRVNPGGFAIASSDVMLATVLGSCVSVCMFDSAARVGGMNHFMLPGSGNGARNDSLSSLYGVNAMELLINGLLRRGALKWRLRAKLFGGGCVMQSLSDTRIGERNAAFVRAYLDAEGIRSVGGDMLGTRPRRVCYFPSTGRALCKRLVRGSDVADIATSERAYDGDLARRLPVAGSVELF</sequence>
<dbReference type="KEGG" id="btha:DR62_5071"/>
<dbReference type="PANTHER" id="PTHR35147">
    <property type="entry name" value="CHEMORECEPTOR GLUTAMINE DEAMIDASE CHED-RELATED"/>
    <property type="match status" value="1"/>
</dbReference>
<organism evidence="4 5">
    <name type="scientific">Burkholderia thailandensis</name>
    <dbReference type="NCBI Taxonomy" id="57975"/>
    <lineage>
        <taxon>Bacteria</taxon>
        <taxon>Pseudomonadati</taxon>
        <taxon>Pseudomonadota</taxon>
        <taxon>Betaproteobacteria</taxon>
        <taxon>Burkholderiales</taxon>
        <taxon>Burkholderiaceae</taxon>
        <taxon>Burkholderia</taxon>
        <taxon>pseudomallei group</taxon>
    </lineage>
</organism>
<keyword evidence="2 3" id="KW-0378">Hydrolase</keyword>
<gene>
    <name evidence="3" type="primary">cheD</name>
    <name evidence="4" type="ORF">C7S16_5833</name>
</gene>
<dbReference type="GO" id="GO:0050568">
    <property type="term" value="F:protein-glutamine glutaminase activity"/>
    <property type="evidence" value="ECO:0007669"/>
    <property type="project" value="UniProtKB-UniRule"/>
</dbReference>
<dbReference type="InterPro" id="IPR011324">
    <property type="entry name" value="Cytotoxic_necrot_fac-like_cat"/>
</dbReference>
<keyword evidence="1 3" id="KW-0145">Chemotaxis</keyword>
<dbReference type="InterPro" id="IPR038592">
    <property type="entry name" value="CheD-like_sf"/>
</dbReference>
<evidence type="ECO:0000313" key="4">
    <source>
        <dbReference type="EMBL" id="MDW9252143.1"/>
    </source>
</evidence>
<dbReference type="SUPFAM" id="SSF64438">
    <property type="entry name" value="CNF1/YfiH-like putative cysteine hydrolases"/>
    <property type="match status" value="1"/>
</dbReference>
<accession>A0AAW9CMQ6</accession>
<dbReference type="Proteomes" id="UP001272137">
    <property type="component" value="Unassembled WGS sequence"/>
</dbReference>
<evidence type="ECO:0000313" key="5">
    <source>
        <dbReference type="Proteomes" id="UP001272137"/>
    </source>
</evidence>
<dbReference type="Gene3D" id="3.30.1330.200">
    <property type="match status" value="1"/>
</dbReference>
<comment type="caution">
    <text evidence="4">The sequence shown here is derived from an EMBL/GenBank/DDBJ whole genome shotgun (WGS) entry which is preliminary data.</text>
</comment>
<proteinExistence type="inferred from homology"/>
<comment type="catalytic activity">
    <reaction evidence="3">
        <text>L-glutaminyl-[protein] + H2O = L-glutamyl-[protein] + NH4(+)</text>
        <dbReference type="Rhea" id="RHEA:16441"/>
        <dbReference type="Rhea" id="RHEA-COMP:10207"/>
        <dbReference type="Rhea" id="RHEA-COMP:10208"/>
        <dbReference type="ChEBI" id="CHEBI:15377"/>
        <dbReference type="ChEBI" id="CHEBI:28938"/>
        <dbReference type="ChEBI" id="CHEBI:29973"/>
        <dbReference type="ChEBI" id="CHEBI:30011"/>
        <dbReference type="EC" id="3.5.1.44"/>
    </reaction>
</comment>
<dbReference type="Pfam" id="PF03975">
    <property type="entry name" value="CheD"/>
    <property type="match status" value="1"/>
</dbReference>
<dbReference type="InterPro" id="IPR005659">
    <property type="entry name" value="Chemorcpt_Glu_NH3ase_CheD"/>
</dbReference>
<dbReference type="EC" id="3.5.1.44" evidence="3"/>
<dbReference type="CDD" id="cd16352">
    <property type="entry name" value="CheD"/>
    <property type="match status" value="1"/>
</dbReference>
<evidence type="ECO:0000256" key="2">
    <source>
        <dbReference type="ARBA" id="ARBA00022801"/>
    </source>
</evidence>